<evidence type="ECO:0000256" key="4">
    <source>
        <dbReference type="ARBA" id="ARBA00022729"/>
    </source>
</evidence>
<dbReference type="EMBL" id="CP006842">
    <property type="protein sequence ID" value="AHW65078.1"/>
    <property type="molecule type" value="Genomic_DNA"/>
</dbReference>
<reference evidence="7 8" key="1">
    <citation type="journal article" date="2015" name="Int. J. Syst. Evol. Microbiol.">
        <title>Revisiting Corynebacterium glyciniphilum (ex Kubota et al., 1972) sp. nov., nom. rev., isolated from putrefied banana.</title>
        <authorList>
            <person name="Al-Dilaimi A."/>
            <person name="Bednarz H."/>
            <person name="Lomker A."/>
            <person name="Niehaus K."/>
            <person name="Kalinowski J."/>
            <person name="Ruckert C."/>
        </authorList>
    </citation>
    <scope>NUCLEOTIDE SEQUENCE [LARGE SCALE GENOMIC DNA]</scope>
    <source>
        <strain evidence="7">AJ 3170</strain>
    </source>
</reference>
<dbReference type="GO" id="GO:1901678">
    <property type="term" value="P:iron coordination entity transport"/>
    <property type="evidence" value="ECO:0007669"/>
    <property type="project" value="UniProtKB-ARBA"/>
</dbReference>
<dbReference type="CDD" id="cd01146">
    <property type="entry name" value="FhuD"/>
    <property type="match status" value="1"/>
</dbReference>
<dbReference type="PANTHER" id="PTHR30532">
    <property type="entry name" value="IRON III DICITRATE-BINDING PERIPLASMIC PROTEIN"/>
    <property type="match status" value="1"/>
</dbReference>
<dbReference type="STRING" id="1404245.CGLY_13190"/>
<keyword evidence="4" id="KW-0732">Signal</keyword>
<sequence>MPGPGSHDWFAIIGDRVEDLERFSTRWQGKPRYPNSMKLLRAVGAVLVPAVAVGLSLSSCSSGSGDDTASDSPDSATTSQAFPLTVNHHRGSTEIPEAPQRIIALDNAFLDYAVDLGGTVVGVSDIGAELVPTYLDDDQAERAADVESVGNIAEPQLEKIAALQPDLILSSDVRHKQYYDQLTEIAPTVFSEDTGDTWQENYLLTGEALGKKEQAEGRLTAIRDRAGRIGDRIRDEGPDDVPDVSVVRIKDENTIRLYGEDTFSGSVLAMAGLPRPKNQESGYPGQDFGMYVVSRENLDEADADLILVSVPEEGTAKAKEWAAISDAVLGTATWTAFDGRKVDVDEGTWMTSVSPIGADHILTDVAEIFDVDGE</sequence>
<evidence type="ECO:0000256" key="3">
    <source>
        <dbReference type="ARBA" id="ARBA00022448"/>
    </source>
</evidence>
<dbReference type="SUPFAM" id="SSF53807">
    <property type="entry name" value="Helical backbone' metal receptor"/>
    <property type="match status" value="1"/>
</dbReference>
<dbReference type="PANTHER" id="PTHR30532:SF1">
    <property type="entry name" value="IRON(3+)-HYDROXAMATE-BINDING PROTEIN FHUD"/>
    <property type="match status" value="1"/>
</dbReference>
<dbReference type="eggNOG" id="COG0614">
    <property type="taxonomic scope" value="Bacteria"/>
</dbReference>
<evidence type="ECO:0000256" key="2">
    <source>
        <dbReference type="ARBA" id="ARBA00008814"/>
    </source>
</evidence>
<dbReference type="PROSITE" id="PS50983">
    <property type="entry name" value="FE_B12_PBP"/>
    <property type="match status" value="1"/>
</dbReference>
<feature type="compositionally biased region" description="Low complexity" evidence="5">
    <location>
        <begin position="60"/>
        <end position="79"/>
    </location>
</feature>
<dbReference type="Proteomes" id="UP000023703">
    <property type="component" value="Chromosome"/>
</dbReference>
<dbReference type="InterPro" id="IPR051313">
    <property type="entry name" value="Bact_iron-sidero_bind"/>
</dbReference>
<keyword evidence="8" id="KW-1185">Reference proteome</keyword>
<keyword evidence="7" id="KW-0449">Lipoprotein</keyword>
<dbReference type="GO" id="GO:0030288">
    <property type="term" value="C:outer membrane-bounded periplasmic space"/>
    <property type="evidence" value="ECO:0007669"/>
    <property type="project" value="TreeGrafter"/>
</dbReference>
<dbReference type="AlphaFoldDB" id="X5DPF4"/>
<evidence type="ECO:0000259" key="6">
    <source>
        <dbReference type="PROSITE" id="PS50983"/>
    </source>
</evidence>
<dbReference type="HOGENOM" id="CLU_038034_0_2_11"/>
<comment type="subcellular location">
    <subcellularLocation>
        <location evidence="1">Cell envelope</location>
    </subcellularLocation>
</comment>
<name>X5DPF4_9CORY</name>
<protein>
    <submittedName>
        <fullName evidence="7">Putative ABC-type iron transporter, substrate-binding lipoprotein</fullName>
    </submittedName>
</protein>
<evidence type="ECO:0000256" key="1">
    <source>
        <dbReference type="ARBA" id="ARBA00004196"/>
    </source>
</evidence>
<evidence type="ECO:0000313" key="7">
    <source>
        <dbReference type="EMBL" id="AHW65078.1"/>
    </source>
</evidence>
<keyword evidence="3" id="KW-0813">Transport</keyword>
<dbReference type="InterPro" id="IPR002491">
    <property type="entry name" value="ABC_transptr_periplasmic_BD"/>
</dbReference>
<dbReference type="Gene3D" id="3.40.50.1980">
    <property type="entry name" value="Nitrogenase molybdenum iron protein domain"/>
    <property type="match status" value="2"/>
</dbReference>
<feature type="domain" description="Fe/B12 periplasmic-binding" evidence="6">
    <location>
        <begin position="101"/>
        <end position="373"/>
    </location>
</feature>
<dbReference type="Pfam" id="PF01497">
    <property type="entry name" value="Peripla_BP_2"/>
    <property type="match status" value="1"/>
</dbReference>
<organism evidence="7 8">
    <name type="scientific">Corynebacterium glyciniphilum AJ 3170</name>
    <dbReference type="NCBI Taxonomy" id="1404245"/>
    <lineage>
        <taxon>Bacteria</taxon>
        <taxon>Bacillati</taxon>
        <taxon>Actinomycetota</taxon>
        <taxon>Actinomycetes</taxon>
        <taxon>Mycobacteriales</taxon>
        <taxon>Corynebacteriaceae</taxon>
        <taxon>Corynebacterium</taxon>
    </lineage>
</organism>
<proteinExistence type="inferred from homology"/>
<dbReference type="KEGG" id="cgy:CGLY_13190"/>
<feature type="region of interest" description="Disordered" evidence="5">
    <location>
        <begin position="60"/>
        <end position="85"/>
    </location>
</feature>
<accession>X5DPF4</accession>
<comment type="similarity">
    <text evidence="2">Belongs to the bacterial solute-binding protein 8 family.</text>
</comment>
<evidence type="ECO:0000313" key="8">
    <source>
        <dbReference type="Proteomes" id="UP000023703"/>
    </source>
</evidence>
<gene>
    <name evidence="7" type="ORF">CGLY_13190</name>
</gene>
<evidence type="ECO:0000256" key="5">
    <source>
        <dbReference type="SAM" id="MobiDB-lite"/>
    </source>
</evidence>